<gene>
    <name evidence="1" type="ORF">EHQ17_04580</name>
</gene>
<organism evidence="1 2">
    <name type="scientific">Leptospira gomenensis</name>
    <dbReference type="NCBI Taxonomy" id="2484974"/>
    <lineage>
        <taxon>Bacteria</taxon>
        <taxon>Pseudomonadati</taxon>
        <taxon>Spirochaetota</taxon>
        <taxon>Spirochaetia</taxon>
        <taxon>Leptospirales</taxon>
        <taxon>Leptospiraceae</taxon>
        <taxon>Leptospira</taxon>
    </lineage>
</organism>
<keyword evidence="2" id="KW-1185">Reference proteome</keyword>
<proteinExistence type="predicted"/>
<comment type="caution">
    <text evidence="1">The sequence shown here is derived from an EMBL/GenBank/DDBJ whole genome shotgun (WGS) entry which is preliminary data.</text>
</comment>
<evidence type="ECO:0000313" key="1">
    <source>
        <dbReference type="EMBL" id="TGK36195.1"/>
    </source>
</evidence>
<dbReference type="RefSeq" id="WP_135736146.1">
    <property type="nucleotide sequence ID" value="NZ_RQEZ01000086.1"/>
</dbReference>
<dbReference type="Proteomes" id="UP000298277">
    <property type="component" value="Unassembled WGS sequence"/>
</dbReference>
<sequence>MKRHEDDPYFSYRNRRIRLGLSYMSLGEYKAAKAERPKNRIGKMISPPWCAEFGIDPSHRSIALKSGHVRERDLRRIIEDHEAKAEASLQRWSRSYNRKRAEINKRLLEEYRKNGILIPDEKEKGK</sequence>
<reference evidence="1" key="1">
    <citation type="journal article" date="2019" name="PLoS Negl. Trop. Dis.">
        <title>Revisiting the worldwide diversity of Leptospira species in the environment.</title>
        <authorList>
            <person name="Vincent A.T."/>
            <person name="Schiettekatte O."/>
            <person name="Bourhy P."/>
            <person name="Veyrier F.J."/>
            <person name="Picardeau M."/>
        </authorList>
    </citation>
    <scope>NUCLEOTIDE SEQUENCE [LARGE SCALE GENOMIC DNA]</scope>
    <source>
        <strain evidence="1">201800299</strain>
    </source>
</reference>
<protein>
    <submittedName>
        <fullName evidence="1">Uncharacterized protein</fullName>
    </submittedName>
</protein>
<name>A0A5F1YHT7_9LEPT</name>
<accession>A0A5F1YHT7</accession>
<dbReference type="EMBL" id="RQFA01000024">
    <property type="protein sequence ID" value="TGK36195.1"/>
    <property type="molecule type" value="Genomic_DNA"/>
</dbReference>
<dbReference type="AlphaFoldDB" id="A0A5F1YHT7"/>
<evidence type="ECO:0000313" key="2">
    <source>
        <dbReference type="Proteomes" id="UP000298277"/>
    </source>
</evidence>